<dbReference type="InParanoid" id="B0DZU0"/>
<dbReference type="InterPro" id="IPR011576">
    <property type="entry name" value="Pyridox_Oxase_N"/>
</dbReference>
<dbReference type="HOGENOM" id="CLU_054794_2_0_1"/>
<dbReference type="Proteomes" id="UP000001194">
    <property type="component" value="Unassembled WGS sequence"/>
</dbReference>
<reference evidence="2 3" key="1">
    <citation type="journal article" date="2008" name="Nature">
        <title>The genome of Laccaria bicolor provides insights into mycorrhizal symbiosis.</title>
        <authorList>
            <person name="Martin F."/>
            <person name="Aerts A."/>
            <person name="Ahren D."/>
            <person name="Brun A."/>
            <person name="Danchin E.G.J."/>
            <person name="Duchaussoy F."/>
            <person name="Gibon J."/>
            <person name="Kohler A."/>
            <person name="Lindquist E."/>
            <person name="Pereda V."/>
            <person name="Salamov A."/>
            <person name="Shapiro H.J."/>
            <person name="Wuyts J."/>
            <person name="Blaudez D."/>
            <person name="Buee M."/>
            <person name="Brokstein P."/>
            <person name="Canbaeck B."/>
            <person name="Cohen D."/>
            <person name="Courty P.E."/>
            <person name="Coutinho P.M."/>
            <person name="Delaruelle C."/>
            <person name="Detter J.C."/>
            <person name="Deveau A."/>
            <person name="DiFazio S."/>
            <person name="Duplessis S."/>
            <person name="Fraissinet-Tachet L."/>
            <person name="Lucic E."/>
            <person name="Frey-Klett P."/>
            <person name="Fourrey C."/>
            <person name="Feussner I."/>
            <person name="Gay G."/>
            <person name="Grimwood J."/>
            <person name="Hoegger P.J."/>
            <person name="Jain P."/>
            <person name="Kilaru S."/>
            <person name="Labbe J."/>
            <person name="Lin Y.C."/>
            <person name="Legue V."/>
            <person name="Le Tacon F."/>
            <person name="Marmeisse R."/>
            <person name="Melayah D."/>
            <person name="Montanini B."/>
            <person name="Muratet M."/>
            <person name="Nehls U."/>
            <person name="Niculita-Hirzel H."/>
            <person name="Oudot-Le Secq M.P."/>
            <person name="Peter M."/>
            <person name="Quesneville H."/>
            <person name="Rajashekar B."/>
            <person name="Reich M."/>
            <person name="Rouhier N."/>
            <person name="Schmutz J."/>
            <person name="Yin T."/>
            <person name="Chalot M."/>
            <person name="Henrissat B."/>
            <person name="Kuees U."/>
            <person name="Lucas S."/>
            <person name="Van de Peer Y."/>
            <person name="Podila G.K."/>
            <person name="Polle A."/>
            <person name="Pukkila P.J."/>
            <person name="Richardson P.M."/>
            <person name="Rouze P."/>
            <person name="Sanders I.R."/>
            <person name="Stajich J.E."/>
            <person name="Tunlid A."/>
            <person name="Tuskan G."/>
            <person name="Grigoriev I.V."/>
        </authorList>
    </citation>
    <scope>NUCLEOTIDE SEQUENCE [LARGE SCALE GENOMIC DNA]</scope>
    <source>
        <strain evidence="3">S238N-H82 / ATCC MYA-4686</strain>
    </source>
</reference>
<dbReference type="GeneID" id="6085095"/>
<dbReference type="RefSeq" id="XP_001889477.1">
    <property type="nucleotide sequence ID" value="XM_001889442.1"/>
</dbReference>
<dbReference type="Gene3D" id="2.30.110.10">
    <property type="entry name" value="Electron Transport, Fmn-binding Protein, Chain A"/>
    <property type="match status" value="1"/>
</dbReference>
<dbReference type="PANTHER" id="PTHR39336">
    <property type="entry name" value="PYRIDOXAMINE PHOSPHATE OXIDASE FAMILY PROTEIN (AFU_ORTHOLOGUE AFUA_6G11440)"/>
    <property type="match status" value="1"/>
</dbReference>
<sequence>MVQFYPEIPDFLIPWIQSQKMFWVATAPLSPTGHINVSPKGYEGTFNIVDRKTVWYEDLSGSGVETIAHVRENGRITIMFCAFEGPPRITRLFGRGTVHEFGTPEYESIISVDKRQPGSRSVIMLDVYKVSSSCGYAVPLYTFKAHRLKLKESFARKEDEDISASAHGEPPLPEKGLKYYWKLKNTQSLDGLPGVLVAPDSTRPFEKREGHVIQSDEEIVCISGTTKGWGLTLKSLAIGEGTKRLEALGVKRH</sequence>
<accession>B0DZU0</accession>
<dbReference type="AlphaFoldDB" id="B0DZU0"/>
<name>B0DZU0_LACBS</name>
<keyword evidence="3" id="KW-1185">Reference proteome</keyword>
<dbReference type="STRING" id="486041.B0DZU0"/>
<proteinExistence type="predicted"/>
<dbReference type="InterPro" id="IPR012349">
    <property type="entry name" value="Split_barrel_FMN-bd"/>
</dbReference>
<evidence type="ECO:0000313" key="3">
    <source>
        <dbReference type="Proteomes" id="UP000001194"/>
    </source>
</evidence>
<evidence type="ECO:0000313" key="2">
    <source>
        <dbReference type="EMBL" id="EDQ99934.1"/>
    </source>
</evidence>
<evidence type="ECO:0000259" key="1">
    <source>
        <dbReference type="Pfam" id="PF01243"/>
    </source>
</evidence>
<feature type="domain" description="Pyridoxamine 5'-phosphate oxidase N-terminal" evidence="1">
    <location>
        <begin position="15"/>
        <end position="131"/>
    </location>
</feature>
<dbReference type="PANTHER" id="PTHR39336:SF3">
    <property type="entry name" value="PYRIDOXAMINE PHOSPHATE OXIDASE"/>
    <property type="match status" value="1"/>
</dbReference>
<dbReference type="KEGG" id="lbc:LACBIDRAFT_295873"/>
<dbReference type="EMBL" id="DS547157">
    <property type="protein sequence ID" value="EDQ99934.1"/>
    <property type="molecule type" value="Genomic_DNA"/>
</dbReference>
<dbReference type="SUPFAM" id="SSF50475">
    <property type="entry name" value="FMN-binding split barrel"/>
    <property type="match status" value="1"/>
</dbReference>
<dbReference type="Pfam" id="PF01243">
    <property type="entry name" value="PNPOx_N"/>
    <property type="match status" value="1"/>
</dbReference>
<dbReference type="OrthoDB" id="539398at2759"/>
<organism evidence="3">
    <name type="scientific">Laccaria bicolor (strain S238N-H82 / ATCC MYA-4686)</name>
    <name type="common">Bicoloured deceiver</name>
    <name type="synonym">Laccaria laccata var. bicolor</name>
    <dbReference type="NCBI Taxonomy" id="486041"/>
    <lineage>
        <taxon>Eukaryota</taxon>
        <taxon>Fungi</taxon>
        <taxon>Dikarya</taxon>
        <taxon>Basidiomycota</taxon>
        <taxon>Agaricomycotina</taxon>
        <taxon>Agaricomycetes</taxon>
        <taxon>Agaricomycetidae</taxon>
        <taxon>Agaricales</taxon>
        <taxon>Agaricineae</taxon>
        <taxon>Hydnangiaceae</taxon>
        <taxon>Laccaria</taxon>
    </lineage>
</organism>
<protein>
    <submittedName>
        <fullName evidence="2">Predicted protein</fullName>
    </submittedName>
</protein>
<gene>
    <name evidence="2" type="ORF">LACBIDRAFT_295873</name>
</gene>